<dbReference type="EMBL" id="QNTQ01000004">
    <property type="protein sequence ID" value="RBI86648.1"/>
    <property type="molecule type" value="Genomic_DNA"/>
</dbReference>
<comment type="caution">
    <text evidence="9">The sequence shown here is derived from an EMBL/GenBank/DDBJ whole genome shotgun (WGS) entry which is preliminary data.</text>
</comment>
<dbReference type="Gene3D" id="1.10.540.10">
    <property type="entry name" value="Acyl-CoA dehydrogenase/oxidase, N-terminal domain"/>
    <property type="match status" value="1"/>
</dbReference>
<dbReference type="SUPFAM" id="SSF47203">
    <property type="entry name" value="Acyl-CoA dehydrogenase C-terminal domain-like"/>
    <property type="match status" value="1"/>
</dbReference>
<evidence type="ECO:0000256" key="4">
    <source>
        <dbReference type="ARBA" id="ARBA00022827"/>
    </source>
</evidence>
<dbReference type="Pfam" id="PF02770">
    <property type="entry name" value="Acyl-CoA_dh_M"/>
    <property type="match status" value="1"/>
</dbReference>
<evidence type="ECO:0000256" key="2">
    <source>
        <dbReference type="ARBA" id="ARBA00009347"/>
    </source>
</evidence>
<organism evidence="9 10">
    <name type="scientific">Rhodosalinus halophilus</name>
    <dbReference type="NCBI Taxonomy" id="2259333"/>
    <lineage>
        <taxon>Bacteria</taxon>
        <taxon>Pseudomonadati</taxon>
        <taxon>Pseudomonadota</taxon>
        <taxon>Alphaproteobacteria</taxon>
        <taxon>Rhodobacterales</taxon>
        <taxon>Paracoccaceae</taxon>
        <taxon>Rhodosalinus</taxon>
    </lineage>
</organism>
<evidence type="ECO:0000256" key="3">
    <source>
        <dbReference type="ARBA" id="ARBA00022630"/>
    </source>
</evidence>
<feature type="domain" description="Acyl-CoA oxidase/dehydrogenase middle" evidence="7">
    <location>
        <begin position="161"/>
        <end position="273"/>
    </location>
</feature>
<dbReference type="GO" id="GO:0016627">
    <property type="term" value="F:oxidoreductase activity, acting on the CH-CH group of donors"/>
    <property type="evidence" value="ECO:0007669"/>
    <property type="project" value="InterPro"/>
</dbReference>
<comment type="cofactor">
    <cofactor evidence="1 5">
        <name>FAD</name>
        <dbReference type="ChEBI" id="CHEBI:57692"/>
    </cofactor>
</comment>
<protein>
    <submittedName>
        <fullName evidence="9">Acyl-CoA dehydrogenase</fullName>
    </submittedName>
</protein>
<accession>A0A365UC85</accession>
<keyword evidence="4 5" id="KW-0274">FAD</keyword>
<dbReference type="InterPro" id="IPR006091">
    <property type="entry name" value="Acyl-CoA_Oxase/DH_mid-dom"/>
</dbReference>
<gene>
    <name evidence="9" type="ORF">DRV85_04240</name>
</gene>
<dbReference type="InterPro" id="IPR009100">
    <property type="entry name" value="AcylCoA_DH/oxidase_NM_dom_sf"/>
</dbReference>
<evidence type="ECO:0000313" key="9">
    <source>
        <dbReference type="EMBL" id="RBI86648.1"/>
    </source>
</evidence>
<dbReference type="InterPro" id="IPR036250">
    <property type="entry name" value="AcylCo_DH-like_C"/>
</dbReference>
<evidence type="ECO:0000259" key="6">
    <source>
        <dbReference type="Pfam" id="PF00441"/>
    </source>
</evidence>
<evidence type="ECO:0000256" key="1">
    <source>
        <dbReference type="ARBA" id="ARBA00001974"/>
    </source>
</evidence>
<proteinExistence type="inferred from homology"/>
<dbReference type="GO" id="GO:0050660">
    <property type="term" value="F:flavin adenine dinucleotide binding"/>
    <property type="evidence" value="ECO:0007669"/>
    <property type="project" value="InterPro"/>
</dbReference>
<dbReference type="Proteomes" id="UP000253370">
    <property type="component" value="Unassembled WGS sequence"/>
</dbReference>
<dbReference type="OrthoDB" id="9807883at2"/>
<dbReference type="SUPFAM" id="SSF56645">
    <property type="entry name" value="Acyl-CoA dehydrogenase NM domain-like"/>
    <property type="match status" value="1"/>
</dbReference>
<dbReference type="Gene3D" id="1.20.140.10">
    <property type="entry name" value="Butyryl-CoA Dehydrogenase, subunit A, domain 3"/>
    <property type="match status" value="1"/>
</dbReference>
<evidence type="ECO:0000259" key="8">
    <source>
        <dbReference type="Pfam" id="PF12806"/>
    </source>
</evidence>
<dbReference type="InterPro" id="IPR046373">
    <property type="entry name" value="Acyl-CoA_Oxase/DH_mid-dom_sf"/>
</dbReference>
<dbReference type="Pfam" id="PF00441">
    <property type="entry name" value="Acyl-CoA_dh_1"/>
    <property type="match status" value="1"/>
</dbReference>
<evidence type="ECO:0000313" key="10">
    <source>
        <dbReference type="Proteomes" id="UP000253370"/>
    </source>
</evidence>
<name>A0A365UC85_9RHOB</name>
<evidence type="ECO:0000259" key="7">
    <source>
        <dbReference type="Pfam" id="PF02770"/>
    </source>
</evidence>
<dbReference type="Gene3D" id="2.40.110.10">
    <property type="entry name" value="Butyryl-CoA Dehydrogenase, subunit A, domain 2"/>
    <property type="match status" value="1"/>
</dbReference>
<dbReference type="InterPro" id="IPR037069">
    <property type="entry name" value="AcylCoA_DH/ox_N_sf"/>
</dbReference>
<keyword evidence="5" id="KW-0560">Oxidoreductase</keyword>
<dbReference type="AlphaFoldDB" id="A0A365UC85"/>
<dbReference type="InterPro" id="IPR052166">
    <property type="entry name" value="Diverse_Acyl-CoA_DH"/>
</dbReference>
<dbReference type="InterPro" id="IPR009075">
    <property type="entry name" value="AcylCo_DH/oxidase_C"/>
</dbReference>
<evidence type="ECO:0000256" key="5">
    <source>
        <dbReference type="RuleBase" id="RU362125"/>
    </source>
</evidence>
<dbReference type="PANTHER" id="PTHR42803:SF3">
    <property type="entry name" value="ACYL-COA DEHYDROGENASE-RELATED"/>
    <property type="match status" value="1"/>
</dbReference>
<dbReference type="Pfam" id="PF12806">
    <property type="entry name" value="Acyl-CoA_dh_C"/>
    <property type="match status" value="1"/>
</dbReference>
<comment type="similarity">
    <text evidence="2 5">Belongs to the acyl-CoA dehydrogenase family.</text>
</comment>
<keyword evidence="3 5" id="KW-0285">Flavoprotein</keyword>
<dbReference type="RefSeq" id="WP_113288198.1">
    <property type="nucleotide sequence ID" value="NZ_QNTQ01000004.1"/>
</dbReference>
<reference evidence="9 10" key="1">
    <citation type="submission" date="2018-07" db="EMBL/GenBank/DDBJ databases">
        <title>Rhodosalinus sp. strain E84T genomic sequence and assembly.</title>
        <authorList>
            <person name="Liu Z.-W."/>
            <person name="Lu D.-C."/>
        </authorList>
    </citation>
    <scope>NUCLEOTIDE SEQUENCE [LARGE SCALE GENOMIC DNA]</scope>
    <source>
        <strain evidence="9 10">E84</strain>
    </source>
</reference>
<sequence>MPAVNRADLDFMLFDWLGAERLTALPRFAGQSAEDYRAFLDLAERLAENEFLPTWKPSDSAEPALGADGEVRLHPGVRDAVRAYLDAGLQLATVDEAHGGMQLPITVGTAAMACIMAANIAASGFPMLSQANARVIAAYGTPRQIELFARPQHEGAALGTMCLSEPEAGSSLGDITTRARPAGADEAGRRFRLTGRKMWISGAGQDITPDTIHLVLAKIENDDGTLPAGTKGISLFLVPRLLPEIAPGGSGPNDLAIAGLNHKMGYRGISNCLLNLGEGTRHRPGGEAGALGWLVGEPGQGLAIMFQMMNEARINVGLGAAALAWRGYLLSRDYAFERRQGRPLEDRRAPAPVPLVRHPDVRRMLLAQKAIAEGALALCLYTARLADLAATAGTEEERSRAHARLDLLTPVTKSWPSEFGLEANHMAIQVHGGYGYTRDFDVEQLYRDNRLNPIHEGTTGIQGLDLLRRKIMGDGGAALAALLEEVRATADRAAAGPGAALAPGLRDAAGALEQAARSATGAADPVMPLAHATAFLHAAGHVVVAWLLTDMALVAGAPEGRLWAARHFHDTELPRVAAWLAPLGAGSRAALDAPDGAL</sequence>
<dbReference type="PANTHER" id="PTHR42803">
    <property type="entry name" value="ACYL-COA DEHYDROGENASE"/>
    <property type="match status" value="1"/>
</dbReference>
<keyword evidence="10" id="KW-1185">Reference proteome</keyword>
<dbReference type="InterPro" id="IPR025878">
    <property type="entry name" value="Acyl-CoA_dh-like_C_dom"/>
</dbReference>
<feature type="domain" description="Acetyl-CoA dehydrogenase-like C-terminal" evidence="8">
    <location>
        <begin position="482"/>
        <end position="593"/>
    </location>
</feature>
<feature type="domain" description="Acyl-CoA dehydrogenase/oxidase C-terminal" evidence="6">
    <location>
        <begin position="299"/>
        <end position="469"/>
    </location>
</feature>